<comment type="subcellular location">
    <subcellularLocation>
        <location evidence="2">Cytoplasm</location>
    </subcellularLocation>
</comment>
<sequence length="321" mass="36822">MARIKFAIPKGSLEKNTFELLEKAMYRLRGQERTYRPVVDDPEIELKILRPQEIPIFVAEGSQDLGITGIDWVRETNADVEVLMDLEYGRVKLVVALPESIRFDSLPELLERYWEEGKSVRISTEYLNISAQHVKSYDVYKKRFKDEEPLVITPWWKRGTNRFVSIFLSFGATEAKPPEDADAIIDVIETGRTLEQNNLRPVEVILESSAVLIANRKSLRTPDKREKILDVMTMLKGVIDGGKKLHIFVNVKEENLEQLLNSLPALKKPTISPLSAKGWYSVNTIVDKQEFLRLLPVLRRLAQGLVVHEPQLILPLEDIPR</sequence>
<keyword evidence="12" id="KW-0067">ATP-binding</keyword>
<dbReference type="SUPFAM" id="SSF54913">
    <property type="entry name" value="GlnB-like"/>
    <property type="match status" value="1"/>
</dbReference>
<gene>
    <name evidence="19" type="ORF">B9J98_06220</name>
</gene>
<evidence type="ECO:0000256" key="9">
    <source>
        <dbReference type="ARBA" id="ARBA00022679"/>
    </source>
</evidence>
<feature type="domain" description="ATP phosphoribosyltransferase catalytic" evidence="17">
    <location>
        <begin position="50"/>
        <end position="236"/>
    </location>
</feature>
<comment type="pathway">
    <text evidence="3">Amino-acid biosynthesis; L-histidine biosynthesis; L-histidine from 5-phospho-alpha-D-ribose 1-diphosphate: step 1/9.</text>
</comment>
<evidence type="ECO:0000256" key="7">
    <source>
        <dbReference type="ARBA" id="ARBA00022605"/>
    </source>
</evidence>
<dbReference type="EMBL" id="NDWU01000017">
    <property type="protein sequence ID" value="PUA31440.1"/>
    <property type="molecule type" value="Genomic_DNA"/>
</dbReference>
<dbReference type="PANTHER" id="PTHR21403">
    <property type="entry name" value="ATP PHOSPHORIBOSYLTRANSFERASE ATP-PRTASE"/>
    <property type="match status" value="1"/>
</dbReference>
<dbReference type="GO" id="GO:0003879">
    <property type="term" value="F:ATP phosphoribosyltransferase activity"/>
    <property type="evidence" value="ECO:0007669"/>
    <property type="project" value="UniProtKB-UniRule"/>
</dbReference>
<evidence type="ECO:0000256" key="3">
    <source>
        <dbReference type="ARBA" id="ARBA00004667"/>
    </source>
</evidence>
<evidence type="ECO:0000256" key="1">
    <source>
        <dbReference type="ARBA" id="ARBA00000915"/>
    </source>
</evidence>
<evidence type="ECO:0000256" key="8">
    <source>
        <dbReference type="ARBA" id="ARBA00022676"/>
    </source>
</evidence>
<keyword evidence="11" id="KW-0547">Nucleotide-binding</keyword>
<evidence type="ECO:0000256" key="16">
    <source>
        <dbReference type="NCBIfam" id="TIGR00070"/>
    </source>
</evidence>
<dbReference type="UniPathway" id="UPA00031">
    <property type="reaction ID" value="UER00006"/>
</dbReference>
<dbReference type="Pfam" id="PF08029">
    <property type="entry name" value="HisG_C"/>
    <property type="match status" value="1"/>
</dbReference>
<organism evidence="19 20">
    <name type="scientific">Candidatus Terraquivivens tikiterensis</name>
    <dbReference type="NCBI Taxonomy" id="1980982"/>
    <lineage>
        <taxon>Archaea</taxon>
        <taxon>Nitrososphaerota</taxon>
        <taxon>Candidatus Wolframiiraptoraceae</taxon>
        <taxon>Candidatus Terraquivivens</taxon>
    </lineage>
</organism>
<evidence type="ECO:0000256" key="15">
    <source>
        <dbReference type="ARBA" id="ARBA00024861"/>
    </source>
</evidence>
<dbReference type="Proteomes" id="UP000244066">
    <property type="component" value="Unassembled WGS sequence"/>
</dbReference>
<dbReference type="GO" id="GO:0000287">
    <property type="term" value="F:magnesium ion binding"/>
    <property type="evidence" value="ECO:0007669"/>
    <property type="project" value="InterPro"/>
</dbReference>
<dbReference type="Gene3D" id="3.40.190.10">
    <property type="entry name" value="Periplasmic binding protein-like II"/>
    <property type="match status" value="2"/>
</dbReference>
<dbReference type="AlphaFoldDB" id="A0A2R7Y1L9"/>
<evidence type="ECO:0000259" key="17">
    <source>
        <dbReference type="Pfam" id="PF01634"/>
    </source>
</evidence>
<dbReference type="Gene3D" id="3.30.70.120">
    <property type="match status" value="1"/>
</dbReference>
<evidence type="ECO:0000313" key="20">
    <source>
        <dbReference type="Proteomes" id="UP000244066"/>
    </source>
</evidence>
<keyword evidence="9 19" id="KW-0808">Transferase</keyword>
<evidence type="ECO:0000313" key="19">
    <source>
        <dbReference type="EMBL" id="PUA31440.1"/>
    </source>
</evidence>
<evidence type="ECO:0000256" key="12">
    <source>
        <dbReference type="ARBA" id="ARBA00022840"/>
    </source>
</evidence>
<evidence type="ECO:0000256" key="5">
    <source>
        <dbReference type="ARBA" id="ARBA00020998"/>
    </source>
</evidence>
<name>A0A2R7Y1L9_9ARCH</name>
<proteinExistence type="predicted"/>
<keyword evidence="14" id="KW-0368">Histidine biosynthesis</keyword>
<keyword evidence="8 19" id="KW-0328">Glycosyltransferase</keyword>
<dbReference type="InterPro" id="IPR011322">
    <property type="entry name" value="N-reg_PII-like_a/b"/>
</dbReference>
<dbReference type="GO" id="GO:0005737">
    <property type="term" value="C:cytoplasm"/>
    <property type="evidence" value="ECO:0007669"/>
    <property type="project" value="UniProtKB-SubCell"/>
</dbReference>
<dbReference type="NCBIfam" id="TIGR00070">
    <property type="entry name" value="hisG"/>
    <property type="match status" value="1"/>
</dbReference>
<evidence type="ECO:0000256" key="11">
    <source>
        <dbReference type="ARBA" id="ARBA00022741"/>
    </source>
</evidence>
<dbReference type="InterPro" id="IPR013820">
    <property type="entry name" value="ATP_PRibTrfase_cat"/>
</dbReference>
<keyword evidence="10" id="KW-0479">Metal-binding</keyword>
<dbReference type="InterPro" id="IPR001348">
    <property type="entry name" value="ATP_PRibTrfase_HisG"/>
</dbReference>
<dbReference type="InterPro" id="IPR013115">
    <property type="entry name" value="HisG_C"/>
</dbReference>
<dbReference type="SUPFAM" id="SSF53850">
    <property type="entry name" value="Periplasmic binding protein-like II"/>
    <property type="match status" value="1"/>
</dbReference>
<protein>
    <recommendedName>
        <fullName evidence="5 16">ATP phosphoribosyltransferase</fullName>
        <ecNumber evidence="4 16">2.4.2.17</ecNumber>
    </recommendedName>
</protein>
<evidence type="ECO:0000256" key="13">
    <source>
        <dbReference type="ARBA" id="ARBA00022842"/>
    </source>
</evidence>
<feature type="domain" description="Histidine biosynthesis HisG C-terminal" evidence="18">
    <location>
        <begin position="244"/>
        <end position="307"/>
    </location>
</feature>
<reference evidence="19 20" key="1">
    <citation type="submission" date="2017-04" db="EMBL/GenBank/DDBJ databases">
        <title>Draft Aigarchaeota genome from a New Zealand hot spring.</title>
        <authorList>
            <person name="Reysenbach A.-L."/>
            <person name="Donaho J.A."/>
            <person name="Gerhart J."/>
            <person name="Kelley J.F."/>
            <person name="Kouba K."/>
            <person name="Podar M."/>
            <person name="Stott M."/>
        </authorList>
    </citation>
    <scope>NUCLEOTIDE SEQUENCE [LARGE SCALE GENOMIC DNA]</scope>
    <source>
        <strain evidence="19">NZ13_MG1</strain>
    </source>
</reference>
<evidence type="ECO:0000256" key="2">
    <source>
        <dbReference type="ARBA" id="ARBA00004496"/>
    </source>
</evidence>
<dbReference type="NCBIfam" id="TIGR03455">
    <property type="entry name" value="HisG_C-term"/>
    <property type="match status" value="1"/>
</dbReference>
<evidence type="ECO:0000256" key="6">
    <source>
        <dbReference type="ARBA" id="ARBA00022490"/>
    </source>
</evidence>
<dbReference type="EC" id="2.4.2.17" evidence="4 16"/>
<dbReference type="InterPro" id="IPR015867">
    <property type="entry name" value="N-reg_PII/ATP_PRibTrfase_C"/>
</dbReference>
<comment type="function">
    <text evidence="15">Catalyzes the condensation of ATP and 5-phosphoribose 1-diphosphate to form N'-(5'-phosphoribosyl)-ATP (PR-ATP). Has a crucial role in the pathway because the rate of histidine biosynthesis seems to be controlled primarily by regulation of HisG enzymatic activity.</text>
</comment>
<comment type="catalytic activity">
    <reaction evidence="1">
        <text>1-(5-phospho-beta-D-ribosyl)-ATP + diphosphate = 5-phospho-alpha-D-ribose 1-diphosphate + ATP</text>
        <dbReference type="Rhea" id="RHEA:18473"/>
        <dbReference type="ChEBI" id="CHEBI:30616"/>
        <dbReference type="ChEBI" id="CHEBI:33019"/>
        <dbReference type="ChEBI" id="CHEBI:58017"/>
        <dbReference type="ChEBI" id="CHEBI:73183"/>
        <dbReference type="EC" id="2.4.2.17"/>
    </reaction>
</comment>
<evidence type="ECO:0000256" key="4">
    <source>
        <dbReference type="ARBA" id="ARBA00011946"/>
    </source>
</evidence>
<accession>A0A2R7Y1L9</accession>
<dbReference type="Pfam" id="PF01634">
    <property type="entry name" value="HisG"/>
    <property type="match status" value="1"/>
</dbReference>
<evidence type="ECO:0000256" key="10">
    <source>
        <dbReference type="ARBA" id="ARBA00022723"/>
    </source>
</evidence>
<comment type="caution">
    <text evidence="19">The sequence shown here is derived from an EMBL/GenBank/DDBJ whole genome shotgun (WGS) entry which is preliminary data.</text>
</comment>
<dbReference type="GO" id="GO:0005524">
    <property type="term" value="F:ATP binding"/>
    <property type="evidence" value="ECO:0007669"/>
    <property type="project" value="UniProtKB-KW"/>
</dbReference>
<dbReference type="GO" id="GO:0000105">
    <property type="term" value="P:L-histidine biosynthetic process"/>
    <property type="evidence" value="ECO:0007669"/>
    <property type="project" value="UniProtKB-UniRule"/>
</dbReference>
<evidence type="ECO:0000259" key="18">
    <source>
        <dbReference type="Pfam" id="PF08029"/>
    </source>
</evidence>
<keyword evidence="6" id="KW-0963">Cytoplasm</keyword>
<evidence type="ECO:0000256" key="14">
    <source>
        <dbReference type="ARBA" id="ARBA00023102"/>
    </source>
</evidence>
<dbReference type="PANTHER" id="PTHR21403:SF10">
    <property type="entry name" value="ATP PHOSPHORIBOSYLTRANSFERASE"/>
    <property type="match status" value="1"/>
</dbReference>
<keyword evidence="13" id="KW-0460">Magnesium</keyword>
<keyword evidence="7" id="KW-0028">Amino-acid biosynthesis</keyword>